<gene>
    <name evidence="1" type="ORF">PCANC_28102</name>
</gene>
<name>A0A2N5TN42_9BASI</name>
<dbReference type="OrthoDB" id="2505381at2759"/>
<accession>A0A2N5TN42</accession>
<sequence length="134" mass="15486">MQEFRPEDNIEKIIRMIQHTFTNQHPPQNALQQQLVDAARLVNNRIQTYWTQATSNGRPPFCLRFPTLEDVIQRSMDLELKCEVLPADVMVIFFDEGGICVGIGLPPKPESNTTHHLPRDLWAQQSLDNFLCEQ</sequence>
<protein>
    <submittedName>
        <fullName evidence="1">Uncharacterized protein</fullName>
    </submittedName>
</protein>
<comment type="caution">
    <text evidence="1">The sequence shown here is derived from an EMBL/GenBank/DDBJ whole genome shotgun (WGS) entry which is preliminary data.</text>
</comment>
<dbReference type="EMBL" id="PGCJ01000514">
    <property type="protein sequence ID" value="PLW26917.1"/>
    <property type="molecule type" value="Genomic_DNA"/>
</dbReference>
<dbReference type="AlphaFoldDB" id="A0A2N5TN42"/>
<keyword evidence="2" id="KW-1185">Reference proteome</keyword>
<dbReference type="Proteomes" id="UP000235388">
    <property type="component" value="Unassembled WGS sequence"/>
</dbReference>
<reference evidence="1 2" key="1">
    <citation type="submission" date="2017-11" db="EMBL/GenBank/DDBJ databases">
        <title>De novo assembly and phasing of dikaryotic genomes from two isolates of Puccinia coronata f. sp. avenae, the causal agent of oat crown rust.</title>
        <authorList>
            <person name="Miller M.E."/>
            <person name="Zhang Y."/>
            <person name="Omidvar V."/>
            <person name="Sperschneider J."/>
            <person name="Schwessinger B."/>
            <person name="Raley C."/>
            <person name="Palmer J.M."/>
            <person name="Garnica D."/>
            <person name="Upadhyaya N."/>
            <person name="Rathjen J."/>
            <person name="Taylor J.M."/>
            <person name="Park R.F."/>
            <person name="Dodds P.N."/>
            <person name="Hirsch C.D."/>
            <person name="Kianian S.F."/>
            <person name="Figueroa M."/>
        </authorList>
    </citation>
    <scope>NUCLEOTIDE SEQUENCE [LARGE SCALE GENOMIC DNA]</scope>
    <source>
        <strain evidence="1">12NC29</strain>
    </source>
</reference>
<evidence type="ECO:0000313" key="2">
    <source>
        <dbReference type="Proteomes" id="UP000235388"/>
    </source>
</evidence>
<proteinExistence type="predicted"/>
<organism evidence="1 2">
    <name type="scientific">Puccinia coronata f. sp. avenae</name>
    <dbReference type="NCBI Taxonomy" id="200324"/>
    <lineage>
        <taxon>Eukaryota</taxon>
        <taxon>Fungi</taxon>
        <taxon>Dikarya</taxon>
        <taxon>Basidiomycota</taxon>
        <taxon>Pucciniomycotina</taxon>
        <taxon>Pucciniomycetes</taxon>
        <taxon>Pucciniales</taxon>
        <taxon>Pucciniaceae</taxon>
        <taxon>Puccinia</taxon>
    </lineage>
</organism>
<evidence type="ECO:0000313" key="1">
    <source>
        <dbReference type="EMBL" id="PLW26917.1"/>
    </source>
</evidence>